<keyword evidence="4" id="KW-1185">Reference proteome</keyword>
<keyword evidence="1" id="KW-0812">Transmembrane</keyword>
<feature type="transmembrane region" description="Helical" evidence="1">
    <location>
        <begin position="378"/>
        <end position="401"/>
    </location>
</feature>
<dbReference type="InterPro" id="IPR051207">
    <property type="entry name" value="ComplexI_NDUFA9_subunit"/>
</dbReference>
<feature type="transmembrane region" description="Helical" evidence="1">
    <location>
        <begin position="407"/>
        <end position="425"/>
    </location>
</feature>
<dbReference type="EMBL" id="FXYE01000001">
    <property type="protein sequence ID" value="SMX33636.1"/>
    <property type="molecule type" value="Genomic_DNA"/>
</dbReference>
<dbReference type="OrthoDB" id="5377001at2"/>
<keyword evidence="1" id="KW-0472">Membrane</keyword>
<dbReference type="InterPro" id="IPR016040">
    <property type="entry name" value="NAD(P)-bd_dom"/>
</dbReference>
<sequence length="428" mass="44670">MPKAVVLGGYGLIGSACMRSLRSAGYQVIGVGRSHSSAQAADPAAQWLIRDIPSITPDEWRTHLAGVDVVVNASGALQNGARDDLGAIHVTAVERLVEAAQTLPCRIVQISAAGVSATASTKFFRTKARGDAVVSTHAKDWVILRPTLVLSADAYGGTALLRAAASIPLLAPVVLPDAQIQTVFVGDVAAAVVAAADGKVPSGTVADLTESKTHSFPDLTATMRRWLGFPAPVFTPKVPRAALGFIGRIADLLGHLGWRSPLRTTALKALGDGIRGDPTAWEVAGGAPCRPLEETLSQLPATRQERLFARANLTMPLAIGTLALFWVLSGLIALFDVRGAMAVLADDAMPAGVVVVGGAVADITLGLLILWRPWAKRAALSMIALSLAYLGGSVLAAPQLWLDPLGPMVKVLPGIALAAVVWMLMEER</sequence>
<dbReference type="PANTHER" id="PTHR12126">
    <property type="entry name" value="NADH-UBIQUINONE OXIDOREDUCTASE 39 KDA SUBUNIT-RELATED"/>
    <property type="match status" value="1"/>
</dbReference>
<dbReference type="Gene3D" id="3.40.50.720">
    <property type="entry name" value="NAD(P)-binding Rossmann-like Domain"/>
    <property type="match status" value="1"/>
</dbReference>
<dbReference type="RefSeq" id="WP_093966227.1">
    <property type="nucleotide sequence ID" value="NZ_FXYE01000001.1"/>
</dbReference>
<dbReference type="PROSITE" id="PS51257">
    <property type="entry name" value="PROKAR_LIPOPROTEIN"/>
    <property type="match status" value="1"/>
</dbReference>
<accession>A0A238JV52</accession>
<feature type="transmembrane region" description="Helical" evidence="1">
    <location>
        <begin position="349"/>
        <end position="371"/>
    </location>
</feature>
<gene>
    <name evidence="3" type="ORF">COL8621_01065</name>
</gene>
<reference evidence="4" key="1">
    <citation type="submission" date="2017-05" db="EMBL/GenBank/DDBJ databases">
        <authorList>
            <person name="Rodrigo-Torres L."/>
            <person name="Arahal R. D."/>
            <person name="Lucena T."/>
        </authorList>
    </citation>
    <scope>NUCLEOTIDE SEQUENCE [LARGE SCALE GENOMIC DNA]</scope>
    <source>
        <strain evidence="4">CECT 8621</strain>
    </source>
</reference>
<proteinExistence type="predicted"/>
<dbReference type="PANTHER" id="PTHR12126:SF11">
    <property type="entry name" value="NADH DEHYDROGENASE [UBIQUINONE] 1 ALPHA SUBCOMPLEX SUBUNIT 9, MITOCHONDRIAL"/>
    <property type="match status" value="1"/>
</dbReference>
<dbReference type="Pfam" id="PF13460">
    <property type="entry name" value="NAD_binding_10"/>
    <property type="match status" value="1"/>
</dbReference>
<dbReference type="GO" id="GO:0044877">
    <property type="term" value="F:protein-containing complex binding"/>
    <property type="evidence" value="ECO:0007669"/>
    <property type="project" value="TreeGrafter"/>
</dbReference>
<keyword evidence="1" id="KW-1133">Transmembrane helix</keyword>
<evidence type="ECO:0000313" key="3">
    <source>
        <dbReference type="EMBL" id="SMX33636.1"/>
    </source>
</evidence>
<dbReference type="AlphaFoldDB" id="A0A238JV52"/>
<feature type="transmembrane region" description="Helical" evidence="1">
    <location>
        <begin position="313"/>
        <end position="337"/>
    </location>
</feature>
<dbReference type="InterPro" id="IPR036291">
    <property type="entry name" value="NAD(P)-bd_dom_sf"/>
</dbReference>
<evidence type="ECO:0000259" key="2">
    <source>
        <dbReference type="Pfam" id="PF13460"/>
    </source>
</evidence>
<dbReference type="SUPFAM" id="SSF51735">
    <property type="entry name" value="NAD(P)-binding Rossmann-fold domains"/>
    <property type="match status" value="1"/>
</dbReference>
<dbReference type="InterPro" id="IPR025695">
    <property type="entry name" value="DoxX-like"/>
</dbReference>
<dbReference type="Pfam" id="PF13781">
    <property type="entry name" value="DoxX_3"/>
    <property type="match status" value="1"/>
</dbReference>
<protein>
    <submittedName>
        <fullName evidence="3">NAD dependent epimerase/dehydratase family protein</fullName>
    </submittedName>
</protein>
<dbReference type="Proteomes" id="UP000202922">
    <property type="component" value="Unassembled WGS sequence"/>
</dbReference>
<name>A0A238JV52_9RHOB</name>
<evidence type="ECO:0000256" key="1">
    <source>
        <dbReference type="SAM" id="Phobius"/>
    </source>
</evidence>
<organism evidence="3 4">
    <name type="scientific">Actibacterium lipolyticum</name>
    <dbReference type="NCBI Taxonomy" id="1524263"/>
    <lineage>
        <taxon>Bacteria</taxon>
        <taxon>Pseudomonadati</taxon>
        <taxon>Pseudomonadota</taxon>
        <taxon>Alphaproteobacteria</taxon>
        <taxon>Rhodobacterales</taxon>
        <taxon>Roseobacteraceae</taxon>
        <taxon>Actibacterium</taxon>
    </lineage>
</organism>
<evidence type="ECO:0000313" key="4">
    <source>
        <dbReference type="Proteomes" id="UP000202922"/>
    </source>
</evidence>
<feature type="domain" description="NAD(P)-binding" evidence="2">
    <location>
        <begin position="8"/>
        <end position="155"/>
    </location>
</feature>